<dbReference type="SUPFAM" id="SSF46565">
    <property type="entry name" value="Chaperone J-domain"/>
    <property type="match status" value="1"/>
</dbReference>
<dbReference type="PANTHER" id="PTHR45090">
    <property type="entry name" value="CHAPERONE PROTEIN DNAJ 20 CHLOROPLASTIC"/>
    <property type="match status" value="1"/>
</dbReference>
<evidence type="ECO:0000313" key="3">
    <source>
        <dbReference type="Proteomes" id="UP001642360"/>
    </source>
</evidence>
<evidence type="ECO:0000259" key="1">
    <source>
        <dbReference type="PROSITE" id="PS50076"/>
    </source>
</evidence>
<dbReference type="InterPro" id="IPR036869">
    <property type="entry name" value="J_dom_sf"/>
</dbReference>
<dbReference type="SMART" id="SM00271">
    <property type="entry name" value="DnaJ"/>
    <property type="match status" value="1"/>
</dbReference>
<dbReference type="InterPro" id="IPR001623">
    <property type="entry name" value="DnaJ_domain"/>
</dbReference>
<dbReference type="Pfam" id="PF00226">
    <property type="entry name" value="DnaJ"/>
    <property type="match status" value="1"/>
</dbReference>
<accession>A0ABC8TC40</accession>
<proteinExistence type="predicted"/>
<dbReference type="AlphaFoldDB" id="A0ABC8TC40"/>
<dbReference type="PRINTS" id="PR00625">
    <property type="entry name" value="JDOMAIN"/>
</dbReference>
<protein>
    <recommendedName>
        <fullName evidence="1">J domain-containing protein</fullName>
    </recommendedName>
</protein>
<dbReference type="EMBL" id="CAUOFW020004724">
    <property type="protein sequence ID" value="CAK9166972.1"/>
    <property type="molecule type" value="Genomic_DNA"/>
</dbReference>
<dbReference type="PANTHER" id="PTHR45090:SF3">
    <property type="entry name" value="OS09G0368800 PROTEIN"/>
    <property type="match status" value="1"/>
</dbReference>
<dbReference type="Proteomes" id="UP001642360">
    <property type="component" value="Unassembled WGS sequence"/>
</dbReference>
<gene>
    <name evidence="2" type="ORF">ILEXP_LOCUS36217</name>
</gene>
<name>A0ABC8TC40_9AQUA</name>
<dbReference type="PROSITE" id="PS00636">
    <property type="entry name" value="DNAJ_1"/>
    <property type="match status" value="1"/>
</dbReference>
<feature type="domain" description="J" evidence="1">
    <location>
        <begin position="50"/>
        <end position="119"/>
    </location>
</feature>
<sequence>MEISLQINAKIDKMVTLCYKPKYSQKHSNLKSFSCQAKRLAMQSGEIKTNFYEVLSLVGSENVGFDEINKAYRSMALQYHPDVCPLATKEESTNRFVELRKAYETLSDPISRKRYDYELGLVDSFACGFGSLCVEERRANFPKEVWERQLSGLEKRSRDRVEKKKNGCMKKES</sequence>
<evidence type="ECO:0000313" key="2">
    <source>
        <dbReference type="EMBL" id="CAK9166972.1"/>
    </source>
</evidence>
<keyword evidence="3" id="KW-1185">Reference proteome</keyword>
<dbReference type="InterPro" id="IPR053232">
    <property type="entry name" value="DnaJ_C/III_chloroplastic"/>
</dbReference>
<dbReference type="PROSITE" id="PS50076">
    <property type="entry name" value="DNAJ_2"/>
    <property type="match status" value="1"/>
</dbReference>
<dbReference type="CDD" id="cd06257">
    <property type="entry name" value="DnaJ"/>
    <property type="match status" value="1"/>
</dbReference>
<dbReference type="Gene3D" id="1.10.287.110">
    <property type="entry name" value="DnaJ domain"/>
    <property type="match status" value="1"/>
</dbReference>
<organism evidence="2 3">
    <name type="scientific">Ilex paraguariensis</name>
    <name type="common">yerba mate</name>
    <dbReference type="NCBI Taxonomy" id="185542"/>
    <lineage>
        <taxon>Eukaryota</taxon>
        <taxon>Viridiplantae</taxon>
        <taxon>Streptophyta</taxon>
        <taxon>Embryophyta</taxon>
        <taxon>Tracheophyta</taxon>
        <taxon>Spermatophyta</taxon>
        <taxon>Magnoliopsida</taxon>
        <taxon>eudicotyledons</taxon>
        <taxon>Gunneridae</taxon>
        <taxon>Pentapetalae</taxon>
        <taxon>asterids</taxon>
        <taxon>campanulids</taxon>
        <taxon>Aquifoliales</taxon>
        <taxon>Aquifoliaceae</taxon>
        <taxon>Ilex</taxon>
    </lineage>
</organism>
<comment type="caution">
    <text evidence="2">The sequence shown here is derived from an EMBL/GenBank/DDBJ whole genome shotgun (WGS) entry which is preliminary data.</text>
</comment>
<dbReference type="InterPro" id="IPR018253">
    <property type="entry name" value="DnaJ_domain_CS"/>
</dbReference>
<reference evidence="2 3" key="1">
    <citation type="submission" date="2024-02" db="EMBL/GenBank/DDBJ databases">
        <authorList>
            <person name="Vignale AGUSTIN F."/>
            <person name="Sosa J E."/>
            <person name="Modenutti C."/>
        </authorList>
    </citation>
    <scope>NUCLEOTIDE SEQUENCE [LARGE SCALE GENOMIC DNA]</scope>
</reference>